<feature type="compositionally biased region" description="Low complexity" evidence="1">
    <location>
        <begin position="29"/>
        <end position="45"/>
    </location>
</feature>
<feature type="region of interest" description="Disordered" evidence="1">
    <location>
        <begin position="134"/>
        <end position="170"/>
    </location>
</feature>
<dbReference type="AlphaFoldDB" id="A0A1D2MVF5"/>
<organism evidence="2 3">
    <name type="scientific">Orchesella cincta</name>
    <name type="common">Springtail</name>
    <name type="synonym">Podura cincta</name>
    <dbReference type="NCBI Taxonomy" id="48709"/>
    <lineage>
        <taxon>Eukaryota</taxon>
        <taxon>Metazoa</taxon>
        <taxon>Ecdysozoa</taxon>
        <taxon>Arthropoda</taxon>
        <taxon>Hexapoda</taxon>
        <taxon>Collembola</taxon>
        <taxon>Entomobryomorpha</taxon>
        <taxon>Entomobryoidea</taxon>
        <taxon>Orchesellidae</taxon>
        <taxon>Orchesellinae</taxon>
        <taxon>Orchesella</taxon>
    </lineage>
</organism>
<feature type="compositionally biased region" description="Low complexity" evidence="1">
    <location>
        <begin position="153"/>
        <end position="170"/>
    </location>
</feature>
<feature type="compositionally biased region" description="Basic residues" evidence="1">
    <location>
        <begin position="141"/>
        <end position="152"/>
    </location>
</feature>
<reference evidence="2 3" key="1">
    <citation type="journal article" date="2016" name="Genome Biol. Evol.">
        <title>Gene Family Evolution Reflects Adaptation to Soil Environmental Stressors in the Genome of the Collembolan Orchesella cincta.</title>
        <authorList>
            <person name="Faddeeva-Vakhrusheva A."/>
            <person name="Derks M.F."/>
            <person name="Anvar S.Y."/>
            <person name="Agamennone V."/>
            <person name="Suring W."/>
            <person name="Smit S."/>
            <person name="van Straalen N.M."/>
            <person name="Roelofs D."/>
        </authorList>
    </citation>
    <scope>NUCLEOTIDE SEQUENCE [LARGE SCALE GENOMIC DNA]</scope>
    <source>
        <tissue evidence="2">Mixed pool</tissue>
    </source>
</reference>
<proteinExistence type="predicted"/>
<evidence type="ECO:0000313" key="2">
    <source>
        <dbReference type="EMBL" id="ODM96888.1"/>
    </source>
</evidence>
<keyword evidence="3" id="KW-1185">Reference proteome</keyword>
<name>A0A1D2MVF5_ORCCI</name>
<protein>
    <submittedName>
        <fullName evidence="2">Uncharacterized protein</fullName>
    </submittedName>
</protein>
<feature type="region of interest" description="Disordered" evidence="1">
    <location>
        <begin position="1"/>
        <end position="95"/>
    </location>
</feature>
<evidence type="ECO:0000256" key="1">
    <source>
        <dbReference type="SAM" id="MobiDB-lite"/>
    </source>
</evidence>
<comment type="caution">
    <text evidence="2">The sequence shown here is derived from an EMBL/GenBank/DDBJ whole genome shotgun (WGS) entry which is preliminary data.</text>
</comment>
<accession>A0A1D2MVF5</accession>
<gene>
    <name evidence="2" type="ORF">Ocin01_09799</name>
</gene>
<sequence>MISSNKEEVEDEEDEYNFANTLTRMIERGAGSSPPLSGAPSSPIATELLDHHSSFDPHGSNNTNNTSAVNSLMHQHTPESSGAGSSPPVSVAPSSPIEDEFLEHQNFIHHHANGNSASAAAAAVVALNSLLHQQHSPDNHHSHHHHHHHHNNNNHNGTNGHIHANGNNNSGHNIWDAVYW</sequence>
<feature type="compositionally biased region" description="Low complexity" evidence="1">
    <location>
        <begin position="80"/>
        <end position="95"/>
    </location>
</feature>
<dbReference type="EMBL" id="LJIJ01000493">
    <property type="protein sequence ID" value="ODM96888.1"/>
    <property type="molecule type" value="Genomic_DNA"/>
</dbReference>
<evidence type="ECO:0000313" key="3">
    <source>
        <dbReference type="Proteomes" id="UP000094527"/>
    </source>
</evidence>
<dbReference type="Proteomes" id="UP000094527">
    <property type="component" value="Unassembled WGS sequence"/>
</dbReference>